<dbReference type="InterPro" id="IPR001611">
    <property type="entry name" value="Leu-rich_rpt"/>
</dbReference>
<evidence type="ECO:0000259" key="3">
    <source>
        <dbReference type="PROSITE" id="PS50837"/>
    </source>
</evidence>
<evidence type="ECO:0000256" key="1">
    <source>
        <dbReference type="ARBA" id="ARBA00022741"/>
    </source>
</evidence>
<dbReference type="Gene3D" id="3.80.10.10">
    <property type="entry name" value="Ribonuclease Inhibitor"/>
    <property type="match status" value="2"/>
</dbReference>
<dbReference type="EMBL" id="LSMT01000417">
    <property type="protein sequence ID" value="PFX18326.1"/>
    <property type="molecule type" value="Genomic_DNA"/>
</dbReference>
<dbReference type="Gene3D" id="3.40.50.300">
    <property type="entry name" value="P-loop containing nucleotide triphosphate hydrolases"/>
    <property type="match status" value="1"/>
</dbReference>
<dbReference type="InterPro" id="IPR000845">
    <property type="entry name" value="Nucleoside_phosphorylase_d"/>
</dbReference>
<dbReference type="PANTHER" id="PTHR46844">
    <property type="entry name" value="SLR5058 PROTEIN"/>
    <property type="match status" value="1"/>
</dbReference>
<keyword evidence="2" id="KW-0067">ATP-binding</keyword>
<evidence type="ECO:0000313" key="5">
    <source>
        <dbReference type="Proteomes" id="UP000225706"/>
    </source>
</evidence>
<dbReference type="InterPro" id="IPR035994">
    <property type="entry name" value="Nucleoside_phosphorylase_sf"/>
</dbReference>
<evidence type="ECO:0000313" key="4">
    <source>
        <dbReference type="EMBL" id="PFX18326.1"/>
    </source>
</evidence>
<dbReference type="OrthoDB" id="5990017at2759"/>
<sequence>MSAGHNRGERTLNGCHNNPPELSIDIPGMRDLTVAAKEYPSQTDILFLTVEECEFLSCYAHLQNPFRYYVQDLGHVCFGIVGNEEGAHVKVALIMYHGSSSVPGNSLITVKNAASKLRPKAVISVGYCSGLNREKTKLGDVIVSKTLTTYPSKVVLDTHEYSTGIRTVVSRNFLNLIKHIADGWDAPLKSHETLEVEVHTDGEFLSGPEKISADWRRAELLQRNPQATAIETEGEGLFTAAFDLGIEWLLVKGIADFADGTDSRSSLHWKRFASVMAASVAFNLIKDPYVFNDWPSDKDPFDPTEIIENIRKSYKVREGRLAPFPWCEQFHFSFDDIYTRLKVVYRKNTRGKATERVVTMSEIFNPHEECGEPRTVLIEGKPGMGKTTYCKKVVFDWATGKHATENCFTNFLMVLLIKCRDVQSDLSEAIDDQLLPRDVGDGQRKRFFDFIRQNQSKVLLVLDGLDEVSEEKLPLFSEIIQGRVLPTCRVVATARHEAGVKVRKFCDTLLEVEGFTAKDAQSFITRFFRESPQLAPKLTERLLRDENLKDIAANPLNTALFCLVCEEFNGAFPESRMALYMLIVECVLRRYRAKKELPEIGEEIVQLYESQLKHLGWIALRGLHKDNLDFDEKELGNHKSSDLPGFGFLSVQPAGSKLRPSKRYAFLHKSFQEWFAAYHLSCQLQNEEISTDNIAADRRYRHQLKEVLLFTCGMLAQRCEKTAMTLMKSIATQLNQETERELAGGLRIVVECINECKNDGGGNLEINLAASFGSALQVKSVSLRSGEMNDDGAVILANVLKENRTVTNLNLSRNNIGDDGATGLAEALKSNVSLKELNLSRNKIGGVGAASLGEALNGETSLEVLDLRENKIGEAGFEALAEGLKSNSCLTKLSLFNNSAGDTGVTALAKGLKSNSSLKELYLFSNNLGDDGAAALADALSYSSCLTLLYLCRNRIGDPGAAALALCLKDNASLKELNLSQNNIGDAGVTTLAECLQQNTSLEKLYLNDNKISNVGVAADCFKEITKVVLVW</sequence>
<dbReference type="InterPro" id="IPR027417">
    <property type="entry name" value="P-loop_NTPase"/>
</dbReference>
<accession>A0A2B4RMC8</accession>
<dbReference type="Pfam" id="PF13516">
    <property type="entry name" value="LRR_6"/>
    <property type="match status" value="8"/>
</dbReference>
<comment type="caution">
    <text evidence="4">The sequence shown here is derived from an EMBL/GenBank/DDBJ whole genome shotgun (WGS) entry which is preliminary data.</text>
</comment>
<dbReference type="GO" id="GO:0005524">
    <property type="term" value="F:ATP binding"/>
    <property type="evidence" value="ECO:0007669"/>
    <property type="project" value="UniProtKB-KW"/>
</dbReference>
<dbReference type="Proteomes" id="UP000225706">
    <property type="component" value="Unassembled WGS sequence"/>
</dbReference>
<dbReference type="PROSITE" id="PS50837">
    <property type="entry name" value="NACHT"/>
    <property type="match status" value="1"/>
</dbReference>
<feature type="domain" description="NACHT" evidence="3">
    <location>
        <begin position="374"/>
        <end position="495"/>
    </location>
</feature>
<dbReference type="Gene3D" id="3.40.50.1580">
    <property type="entry name" value="Nucleoside phosphorylase domain"/>
    <property type="match status" value="1"/>
</dbReference>
<evidence type="ECO:0000256" key="2">
    <source>
        <dbReference type="ARBA" id="ARBA00022840"/>
    </source>
</evidence>
<keyword evidence="5" id="KW-1185">Reference proteome</keyword>
<dbReference type="GO" id="GO:0009116">
    <property type="term" value="P:nucleoside metabolic process"/>
    <property type="evidence" value="ECO:0007669"/>
    <property type="project" value="InterPro"/>
</dbReference>
<name>A0A2B4RMC8_STYPI</name>
<dbReference type="InterPro" id="IPR032675">
    <property type="entry name" value="LRR_dom_sf"/>
</dbReference>
<dbReference type="AlphaFoldDB" id="A0A2B4RMC8"/>
<reference evidence="5" key="1">
    <citation type="journal article" date="2017" name="bioRxiv">
        <title>Comparative analysis of the genomes of Stylophora pistillata and Acropora digitifera provides evidence for extensive differences between species of corals.</title>
        <authorList>
            <person name="Voolstra C.R."/>
            <person name="Li Y."/>
            <person name="Liew Y.J."/>
            <person name="Baumgarten S."/>
            <person name="Zoccola D."/>
            <person name="Flot J.-F."/>
            <person name="Tambutte S."/>
            <person name="Allemand D."/>
            <person name="Aranda M."/>
        </authorList>
    </citation>
    <scope>NUCLEOTIDE SEQUENCE [LARGE SCALE GENOMIC DNA]</scope>
</reference>
<dbReference type="InterPro" id="IPR007111">
    <property type="entry name" value="NACHT_NTPase"/>
</dbReference>
<proteinExistence type="predicted"/>
<dbReference type="Pfam" id="PF05729">
    <property type="entry name" value="NACHT"/>
    <property type="match status" value="1"/>
</dbReference>
<dbReference type="SUPFAM" id="SSF53167">
    <property type="entry name" value="Purine and uridine phosphorylases"/>
    <property type="match status" value="1"/>
</dbReference>
<dbReference type="SUPFAM" id="SSF52047">
    <property type="entry name" value="RNI-like"/>
    <property type="match status" value="1"/>
</dbReference>
<keyword evidence="1" id="KW-0547">Nucleotide-binding</keyword>
<protein>
    <submittedName>
        <fullName evidence="4">Nucleotide-binding oligomerization domain-containing protein 2</fullName>
    </submittedName>
</protein>
<gene>
    <name evidence="4" type="primary">Nod2</name>
    <name evidence="4" type="ORF">AWC38_SpisGene17311</name>
</gene>
<dbReference type="GO" id="GO:0003824">
    <property type="term" value="F:catalytic activity"/>
    <property type="evidence" value="ECO:0007669"/>
    <property type="project" value="InterPro"/>
</dbReference>
<dbReference type="PANTHER" id="PTHR46844:SF1">
    <property type="entry name" value="SLR5058 PROTEIN"/>
    <property type="match status" value="1"/>
</dbReference>
<dbReference type="Pfam" id="PF01048">
    <property type="entry name" value="PNP_UDP_1"/>
    <property type="match status" value="1"/>
</dbReference>
<dbReference type="SMART" id="SM00368">
    <property type="entry name" value="LRR_RI"/>
    <property type="match status" value="9"/>
</dbReference>
<organism evidence="4 5">
    <name type="scientific">Stylophora pistillata</name>
    <name type="common">Smooth cauliflower coral</name>
    <dbReference type="NCBI Taxonomy" id="50429"/>
    <lineage>
        <taxon>Eukaryota</taxon>
        <taxon>Metazoa</taxon>
        <taxon>Cnidaria</taxon>
        <taxon>Anthozoa</taxon>
        <taxon>Hexacorallia</taxon>
        <taxon>Scleractinia</taxon>
        <taxon>Astrocoeniina</taxon>
        <taxon>Pocilloporidae</taxon>
        <taxon>Stylophora</taxon>
    </lineage>
</organism>
<dbReference type="SUPFAM" id="SSF52540">
    <property type="entry name" value="P-loop containing nucleoside triphosphate hydrolases"/>
    <property type="match status" value="1"/>
</dbReference>